<feature type="region of interest" description="Disordered" evidence="2">
    <location>
        <begin position="147"/>
        <end position="170"/>
    </location>
</feature>
<dbReference type="InterPro" id="IPR011990">
    <property type="entry name" value="TPR-like_helical_dom_sf"/>
</dbReference>
<organism evidence="4">
    <name type="scientific">Rhodanobacter sp. IGA1.0</name>
    <dbReference type="NCBI Taxonomy" id="3158582"/>
    <lineage>
        <taxon>Bacteria</taxon>
        <taxon>Pseudomonadati</taxon>
        <taxon>Pseudomonadota</taxon>
        <taxon>Gammaproteobacteria</taxon>
        <taxon>Lysobacterales</taxon>
        <taxon>Rhodanobacteraceae</taxon>
        <taxon>Rhodanobacter</taxon>
    </lineage>
</organism>
<evidence type="ECO:0000256" key="3">
    <source>
        <dbReference type="SAM" id="SignalP"/>
    </source>
</evidence>
<dbReference type="EMBL" id="CP157948">
    <property type="protein sequence ID" value="XBS90543.1"/>
    <property type="molecule type" value="Genomic_DNA"/>
</dbReference>
<protein>
    <submittedName>
        <fullName evidence="4">Tetratricopeptide repeat protein</fullName>
    </submittedName>
</protein>
<keyword evidence="1" id="KW-0802">TPR repeat</keyword>
<feature type="repeat" description="TPR" evidence="1">
    <location>
        <begin position="66"/>
        <end position="99"/>
    </location>
</feature>
<feature type="compositionally biased region" description="Low complexity" evidence="2">
    <location>
        <begin position="147"/>
        <end position="159"/>
    </location>
</feature>
<feature type="signal peptide" evidence="3">
    <location>
        <begin position="1"/>
        <end position="22"/>
    </location>
</feature>
<dbReference type="PROSITE" id="PS51257">
    <property type="entry name" value="PROKAR_LIPOPROTEIN"/>
    <property type="match status" value="1"/>
</dbReference>
<feature type="chain" id="PRO_5043986277" evidence="3">
    <location>
        <begin position="23"/>
        <end position="170"/>
    </location>
</feature>
<dbReference type="SUPFAM" id="SSF48452">
    <property type="entry name" value="TPR-like"/>
    <property type="match status" value="1"/>
</dbReference>
<gene>
    <name evidence="4" type="ORF">ABNK63_02555</name>
</gene>
<dbReference type="Pfam" id="PF13432">
    <property type="entry name" value="TPR_16"/>
    <property type="match status" value="1"/>
</dbReference>
<dbReference type="PROSITE" id="PS50293">
    <property type="entry name" value="TPR_REGION"/>
    <property type="match status" value="1"/>
</dbReference>
<dbReference type="SMART" id="SM00028">
    <property type="entry name" value="TPR"/>
    <property type="match status" value="2"/>
</dbReference>
<keyword evidence="3" id="KW-0732">Signal</keyword>
<evidence type="ECO:0000313" key="4">
    <source>
        <dbReference type="EMBL" id="XBS90543.1"/>
    </source>
</evidence>
<feature type="compositionally biased region" description="Pro residues" evidence="2">
    <location>
        <begin position="160"/>
        <end position="170"/>
    </location>
</feature>
<reference evidence="4" key="1">
    <citation type="submission" date="2024-06" db="EMBL/GenBank/DDBJ databases">
        <authorList>
            <person name="Sun Y."/>
        </authorList>
    </citation>
    <scope>NUCLEOTIDE SEQUENCE</scope>
    <source>
        <strain evidence="4">IGA1.0</strain>
    </source>
</reference>
<dbReference type="RefSeq" id="WP_350016607.1">
    <property type="nucleotide sequence ID" value="NZ_CP157948.1"/>
</dbReference>
<dbReference type="InterPro" id="IPR019734">
    <property type="entry name" value="TPR_rpt"/>
</dbReference>
<accession>A0AAU7QPL2</accession>
<dbReference type="AlphaFoldDB" id="A0AAU7QPL2"/>
<dbReference type="Gene3D" id="1.25.40.10">
    <property type="entry name" value="Tetratricopeptide repeat domain"/>
    <property type="match status" value="1"/>
</dbReference>
<dbReference type="PROSITE" id="PS50005">
    <property type="entry name" value="TPR"/>
    <property type="match status" value="1"/>
</dbReference>
<name>A0AAU7QPL2_9GAMM</name>
<evidence type="ECO:0000256" key="2">
    <source>
        <dbReference type="SAM" id="MobiDB-lite"/>
    </source>
</evidence>
<proteinExistence type="predicted"/>
<evidence type="ECO:0000256" key="1">
    <source>
        <dbReference type="PROSITE-ProRule" id="PRU00339"/>
    </source>
</evidence>
<sequence length="170" mass="17996">MAGTLKIRIACLVMLLALAGCAASPTQRLVKTVARQQRAEQAYRGGHPEQALADYQALVQQLPQNADFWFRLGNVYVRLQRPDDAVDAYQHVLRIEPGHAKAWHNLGIVRLRQAEAAFAQGAQHAAGIDAGLQRDSAAMAHGIAALGGAAPDTPASSASAPPPPAAGRRP</sequence>